<evidence type="ECO:0000313" key="7">
    <source>
        <dbReference type="Proteomes" id="UP001156140"/>
    </source>
</evidence>
<evidence type="ECO:0000313" key="6">
    <source>
        <dbReference type="EMBL" id="MCI0128529.1"/>
    </source>
</evidence>
<dbReference type="PANTHER" id="PTHR12629:SF0">
    <property type="entry name" value="DIPHOSPHOINOSITOL-POLYPHOSPHATE DIPHOSPHATASE"/>
    <property type="match status" value="1"/>
</dbReference>
<dbReference type="PROSITE" id="PS51462">
    <property type="entry name" value="NUDIX"/>
    <property type="match status" value="1"/>
</dbReference>
<dbReference type="GO" id="GO:0005737">
    <property type="term" value="C:cytoplasm"/>
    <property type="evidence" value="ECO:0007669"/>
    <property type="project" value="TreeGrafter"/>
</dbReference>
<evidence type="ECO:0000259" key="5">
    <source>
        <dbReference type="PROSITE" id="PS51462"/>
    </source>
</evidence>
<protein>
    <submittedName>
        <fullName evidence="6">NUDIX hydrolase</fullName>
    </submittedName>
</protein>
<keyword evidence="3 6" id="KW-0378">Hydrolase</keyword>
<dbReference type="EMBL" id="JALAZD010000002">
    <property type="protein sequence ID" value="MCI0128529.1"/>
    <property type="molecule type" value="Genomic_DNA"/>
</dbReference>
<dbReference type="GO" id="GO:0046872">
    <property type="term" value="F:metal ion binding"/>
    <property type="evidence" value="ECO:0007669"/>
    <property type="project" value="UniProtKB-KW"/>
</dbReference>
<evidence type="ECO:0000256" key="1">
    <source>
        <dbReference type="ARBA" id="ARBA00001946"/>
    </source>
</evidence>
<keyword evidence="2" id="KW-0479">Metal-binding</keyword>
<gene>
    <name evidence="6" type="ORF">ML536_16980</name>
</gene>
<dbReference type="InterPro" id="IPR015797">
    <property type="entry name" value="NUDIX_hydrolase-like_dom_sf"/>
</dbReference>
<proteinExistence type="predicted"/>
<dbReference type="RefSeq" id="WP_052015016.1">
    <property type="nucleotide sequence ID" value="NZ_CP068983.1"/>
</dbReference>
<dbReference type="GO" id="GO:0016462">
    <property type="term" value="F:pyrophosphatase activity"/>
    <property type="evidence" value="ECO:0007669"/>
    <property type="project" value="InterPro"/>
</dbReference>
<dbReference type="AlphaFoldDB" id="A0AA41QR88"/>
<name>A0AA41QR88_9HYPH</name>
<dbReference type="Gene3D" id="3.90.79.10">
    <property type="entry name" value="Nucleoside Triphosphate Pyrophosphohydrolase"/>
    <property type="match status" value="1"/>
</dbReference>
<dbReference type="InterPro" id="IPR000086">
    <property type="entry name" value="NUDIX_hydrolase_dom"/>
</dbReference>
<comment type="caution">
    <text evidence="6">The sequence shown here is derived from an EMBL/GenBank/DDBJ whole genome shotgun (WGS) entry which is preliminary data.</text>
</comment>
<feature type="domain" description="Nudix hydrolase" evidence="5">
    <location>
        <begin position="9"/>
        <end position="142"/>
    </location>
</feature>
<dbReference type="InterPro" id="IPR047198">
    <property type="entry name" value="DDP-like_NUDIX"/>
</dbReference>
<organism evidence="6 7">
    <name type="scientific">Paradevosia shaoguanensis</name>
    <dbReference type="NCBI Taxonomy" id="1335043"/>
    <lineage>
        <taxon>Bacteria</taxon>
        <taxon>Pseudomonadati</taxon>
        <taxon>Pseudomonadota</taxon>
        <taxon>Alphaproteobacteria</taxon>
        <taxon>Hyphomicrobiales</taxon>
        <taxon>Devosiaceae</taxon>
        <taxon>Paradevosia</taxon>
    </lineage>
</organism>
<comment type="cofactor">
    <cofactor evidence="1">
        <name>Mg(2+)</name>
        <dbReference type="ChEBI" id="CHEBI:18420"/>
    </cofactor>
</comment>
<evidence type="ECO:0000256" key="4">
    <source>
        <dbReference type="ARBA" id="ARBA00022842"/>
    </source>
</evidence>
<dbReference type="Pfam" id="PF00293">
    <property type="entry name" value="NUDIX"/>
    <property type="match status" value="1"/>
</dbReference>
<keyword evidence="4" id="KW-0460">Magnesium</keyword>
<evidence type="ECO:0000256" key="3">
    <source>
        <dbReference type="ARBA" id="ARBA00022801"/>
    </source>
</evidence>
<keyword evidence="7" id="KW-1185">Reference proteome</keyword>
<dbReference type="SUPFAM" id="SSF55811">
    <property type="entry name" value="Nudix"/>
    <property type="match status" value="1"/>
</dbReference>
<dbReference type="CDD" id="cd04666">
    <property type="entry name" value="NUDIX_DIPP2_like_Nudt4"/>
    <property type="match status" value="1"/>
</dbReference>
<sequence>MAASEPIRQHAQQVAALPWRRCAGGEIEILLITSRTSRRWLIPKGWPIAGKSAAEAALQEAFEEAGVRGEANVVPFGSYRYEKLLKDGTLLPCQVTVYAMDVRQELDDWPELEERERRWLSLAEAAGMIHEPHLQRLLRETTGEMLRATARPVEAVR</sequence>
<evidence type="ECO:0000256" key="2">
    <source>
        <dbReference type="ARBA" id="ARBA00022723"/>
    </source>
</evidence>
<reference evidence="6" key="1">
    <citation type="submission" date="2022-03" db="EMBL/GenBank/DDBJ databases">
        <title>The complete genome sequence of a Methyloterrigena soli.</title>
        <authorList>
            <person name="Zi Z."/>
        </authorList>
    </citation>
    <scope>NUCLEOTIDE SEQUENCE</scope>
    <source>
        <strain evidence="6">M48</strain>
    </source>
</reference>
<accession>A0AA41QR88</accession>
<dbReference type="PANTHER" id="PTHR12629">
    <property type="entry name" value="DIPHOSPHOINOSITOL POLYPHOSPHATE PHOSPHOHYDROLASE"/>
    <property type="match status" value="1"/>
</dbReference>
<dbReference type="Proteomes" id="UP001156140">
    <property type="component" value="Unassembled WGS sequence"/>
</dbReference>